<name>A0ABQ7XXK5_BRANA</name>
<evidence type="ECO:0000256" key="1">
    <source>
        <dbReference type="ARBA" id="ARBA00004613"/>
    </source>
</evidence>
<protein>
    <recommendedName>
        <fullName evidence="10">S-protein homolog</fullName>
    </recommendedName>
</protein>
<gene>
    <name evidence="8" type="ORF">HID58_088924</name>
</gene>
<dbReference type="PANTHER" id="PTHR31232:SF112">
    <property type="entry name" value="S-PROTEIN HOMOLOG"/>
    <property type="match status" value="1"/>
</dbReference>
<evidence type="ECO:0000256" key="7">
    <source>
        <dbReference type="SAM" id="SignalP"/>
    </source>
</evidence>
<feature type="region of interest" description="Disordered" evidence="6">
    <location>
        <begin position="162"/>
        <end position="185"/>
    </location>
</feature>
<feature type="compositionally biased region" description="Basic and acidic residues" evidence="6">
    <location>
        <begin position="162"/>
        <end position="181"/>
    </location>
</feature>
<organism evidence="8 9">
    <name type="scientific">Brassica napus</name>
    <name type="common">Rape</name>
    <dbReference type="NCBI Taxonomy" id="3708"/>
    <lineage>
        <taxon>Eukaryota</taxon>
        <taxon>Viridiplantae</taxon>
        <taxon>Streptophyta</taxon>
        <taxon>Embryophyta</taxon>
        <taxon>Tracheophyta</taxon>
        <taxon>Spermatophyta</taxon>
        <taxon>Magnoliopsida</taxon>
        <taxon>eudicotyledons</taxon>
        <taxon>Gunneridae</taxon>
        <taxon>Pentapetalae</taxon>
        <taxon>rosids</taxon>
        <taxon>malvids</taxon>
        <taxon>Brassicales</taxon>
        <taxon>Brassicaceae</taxon>
        <taxon>Brassiceae</taxon>
        <taxon>Brassica</taxon>
    </lineage>
</organism>
<dbReference type="Proteomes" id="UP000824890">
    <property type="component" value="Unassembled WGS sequence"/>
</dbReference>
<accession>A0ABQ7XXK5</accession>
<keyword evidence="3" id="KW-0713">Self-incompatibility</keyword>
<sequence>MKRISCFLIVIALCAELSNGALFPKDSVHFNNSLQPNNILKVHCITDEEDLGDHLLNPGQTYDFSFHESIFRTEVNCGLWQGPGFKYYALFRAYDGGVILHFGKNNFWDAREDESKLQSWKIEEAVNGERQRKTDSNKDKTDIKKIKEVVQGTRMKNLVIKEDTNQRKESSHGKEKMDQGPKHKGFNFGSFKKVDKYKRNYPSMHKIQPPGGEGTSELRVCGKSTTNEKEENVTATSTKVLTSEAKVAGSLLISIQSWRRNQTYQDLKCNNGAVFPKDSVHFNNSLQPNNILRVHCITDEDDLGDHFLSHGQTYDFSFYESIFKTEVICGLWQGPGFKYYALLKAYEGGGIIVHYGKKNYWDAREDGIYFTHGFYPPKLEYRWSAYSLAPTY</sequence>
<reference evidence="8 9" key="1">
    <citation type="submission" date="2021-05" db="EMBL/GenBank/DDBJ databases">
        <title>Genome Assembly of Synthetic Allotetraploid Brassica napus Reveals Homoeologous Exchanges between Subgenomes.</title>
        <authorList>
            <person name="Davis J.T."/>
        </authorList>
    </citation>
    <scope>NUCLEOTIDE SEQUENCE [LARGE SCALE GENOMIC DNA]</scope>
    <source>
        <strain evidence="9">cv. Da-Ae</strain>
        <tissue evidence="8">Seedling</tissue>
    </source>
</reference>
<evidence type="ECO:0000256" key="3">
    <source>
        <dbReference type="ARBA" id="ARBA00022471"/>
    </source>
</evidence>
<keyword evidence="4" id="KW-0964">Secreted</keyword>
<comment type="subcellular location">
    <subcellularLocation>
        <location evidence="1">Secreted</location>
    </subcellularLocation>
</comment>
<feature type="chain" id="PRO_5046614990" description="S-protein homolog" evidence="7">
    <location>
        <begin position="21"/>
        <end position="392"/>
    </location>
</feature>
<comment type="similarity">
    <text evidence="2">Belongs to the plant self-incompatibility (S1) protein family.</text>
</comment>
<comment type="caution">
    <text evidence="8">The sequence shown here is derived from an EMBL/GenBank/DDBJ whole genome shotgun (WGS) entry which is preliminary data.</text>
</comment>
<evidence type="ECO:0000256" key="6">
    <source>
        <dbReference type="SAM" id="MobiDB-lite"/>
    </source>
</evidence>
<dbReference type="InterPro" id="IPR010264">
    <property type="entry name" value="Self-incomp_S1"/>
</dbReference>
<evidence type="ECO:0000256" key="2">
    <source>
        <dbReference type="ARBA" id="ARBA00005581"/>
    </source>
</evidence>
<evidence type="ECO:0000313" key="8">
    <source>
        <dbReference type="EMBL" id="KAH0860663.1"/>
    </source>
</evidence>
<feature type="signal peptide" evidence="7">
    <location>
        <begin position="1"/>
        <end position="20"/>
    </location>
</feature>
<evidence type="ECO:0008006" key="10">
    <source>
        <dbReference type="Google" id="ProtNLM"/>
    </source>
</evidence>
<dbReference type="Pfam" id="PF05938">
    <property type="entry name" value="Self-incomp_S1"/>
    <property type="match status" value="2"/>
</dbReference>
<evidence type="ECO:0000256" key="4">
    <source>
        <dbReference type="ARBA" id="ARBA00022525"/>
    </source>
</evidence>
<dbReference type="EMBL" id="JAGKQM010000019">
    <property type="protein sequence ID" value="KAH0860663.1"/>
    <property type="molecule type" value="Genomic_DNA"/>
</dbReference>
<evidence type="ECO:0000256" key="5">
    <source>
        <dbReference type="ARBA" id="ARBA00022729"/>
    </source>
</evidence>
<proteinExistence type="inferred from homology"/>
<dbReference type="PANTHER" id="PTHR31232">
    <property type="match status" value="1"/>
</dbReference>
<keyword evidence="9" id="KW-1185">Reference proteome</keyword>
<evidence type="ECO:0000313" key="9">
    <source>
        <dbReference type="Proteomes" id="UP000824890"/>
    </source>
</evidence>
<keyword evidence="5 7" id="KW-0732">Signal</keyword>